<dbReference type="Pfam" id="PF01497">
    <property type="entry name" value="Peripla_BP_2"/>
    <property type="match status" value="1"/>
</dbReference>
<dbReference type="AlphaFoldDB" id="A0A562IZD0"/>
<name>A0A562IZD0_9GAMM</name>
<keyword evidence="1" id="KW-0732">Signal</keyword>
<dbReference type="InterPro" id="IPR050902">
    <property type="entry name" value="ABC_Transporter_SBP"/>
</dbReference>
<dbReference type="PROSITE" id="PS51257">
    <property type="entry name" value="PROKAR_LIPOPROTEIN"/>
    <property type="match status" value="1"/>
</dbReference>
<protein>
    <submittedName>
        <fullName evidence="3">Iron complex transport system substrate-binding protein</fullName>
    </submittedName>
</protein>
<evidence type="ECO:0000313" key="4">
    <source>
        <dbReference type="Proteomes" id="UP000319627"/>
    </source>
</evidence>
<evidence type="ECO:0000256" key="1">
    <source>
        <dbReference type="SAM" id="SignalP"/>
    </source>
</evidence>
<dbReference type="Gene3D" id="1.20.58.2180">
    <property type="match status" value="1"/>
</dbReference>
<feature type="signal peptide" evidence="1">
    <location>
        <begin position="1"/>
        <end position="27"/>
    </location>
</feature>
<sequence length="354" mass="40006">MQQSKNPWMKHSLIGAALALASCSAWADRTVTDMAGRSVQIPDQIQRVYAVGHCIPIVGAVAPKLLANNYRLQPKAKDFLSPLLYENKVTPSTGNRLSDEEVVKMAPDLVFMEQMPGAAERADRLAARLKVPVLLVDLNVYQYPQAFQFLGDVLNQPQQAQALTDFVNQHLYPIAERAKSIPETERKRVYYAEGPDGLFTNPAGSSHTQVLDLIGAVNVAKVTQLPDEGMSAVSLEQLYLWQPEYILVWTPAADQLTTWKAIVHNPLWQSVKAVREHQVIQIPWLPFSWFDRPPGSNLILGVFWLADRLYPEVYSLKLNELVREYVRLFYHREISEADVKYLLSLTNPAQPRPH</sequence>
<dbReference type="RefSeq" id="WP_246118687.1">
    <property type="nucleotide sequence ID" value="NZ_VLKG01000003.1"/>
</dbReference>
<dbReference type="EMBL" id="VLKG01000003">
    <property type="protein sequence ID" value="TWH76288.1"/>
    <property type="molecule type" value="Genomic_DNA"/>
</dbReference>
<dbReference type="SUPFAM" id="SSF53807">
    <property type="entry name" value="Helical backbone' metal receptor"/>
    <property type="match status" value="1"/>
</dbReference>
<feature type="domain" description="Fe/B12 periplasmic-binding" evidence="2">
    <location>
        <begin position="36"/>
        <end position="313"/>
    </location>
</feature>
<dbReference type="PANTHER" id="PTHR30535:SF34">
    <property type="entry name" value="MOLYBDATE-BINDING PROTEIN MOLA"/>
    <property type="match status" value="1"/>
</dbReference>
<dbReference type="Proteomes" id="UP000319627">
    <property type="component" value="Unassembled WGS sequence"/>
</dbReference>
<proteinExistence type="predicted"/>
<accession>A0A562IZD0</accession>
<dbReference type="PANTHER" id="PTHR30535">
    <property type="entry name" value="VITAMIN B12-BINDING PROTEIN"/>
    <property type="match status" value="1"/>
</dbReference>
<organism evidence="3 4">
    <name type="scientific">Azomonas agilis</name>
    <dbReference type="NCBI Taxonomy" id="116849"/>
    <lineage>
        <taxon>Bacteria</taxon>
        <taxon>Pseudomonadati</taxon>
        <taxon>Pseudomonadota</taxon>
        <taxon>Gammaproteobacteria</taxon>
        <taxon>Pseudomonadales</taxon>
        <taxon>Pseudomonadaceae</taxon>
        <taxon>Azomonas</taxon>
    </lineage>
</organism>
<feature type="chain" id="PRO_5021798142" evidence="1">
    <location>
        <begin position="28"/>
        <end position="354"/>
    </location>
</feature>
<evidence type="ECO:0000259" key="2">
    <source>
        <dbReference type="PROSITE" id="PS50983"/>
    </source>
</evidence>
<dbReference type="Gene3D" id="3.40.50.1980">
    <property type="entry name" value="Nitrogenase molybdenum iron protein domain"/>
    <property type="match status" value="2"/>
</dbReference>
<evidence type="ECO:0000313" key="3">
    <source>
        <dbReference type="EMBL" id="TWH76288.1"/>
    </source>
</evidence>
<dbReference type="CDD" id="cd01142">
    <property type="entry name" value="TroA_e"/>
    <property type="match status" value="1"/>
</dbReference>
<reference evidence="3 4" key="1">
    <citation type="submission" date="2019-07" db="EMBL/GenBank/DDBJ databases">
        <title>Genomic Encyclopedia of Type Strains, Phase I: the one thousand microbial genomes (KMG-I) project.</title>
        <authorList>
            <person name="Kyrpides N."/>
        </authorList>
    </citation>
    <scope>NUCLEOTIDE SEQUENCE [LARGE SCALE GENOMIC DNA]</scope>
    <source>
        <strain evidence="3 4">DSM 375</strain>
    </source>
</reference>
<dbReference type="PROSITE" id="PS50983">
    <property type="entry name" value="FE_B12_PBP"/>
    <property type="match status" value="1"/>
</dbReference>
<gene>
    <name evidence="3" type="ORF">LX59_01211</name>
</gene>
<dbReference type="InterPro" id="IPR002491">
    <property type="entry name" value="ABC_transptr_periplasmic_BD"/>
</dbReference>
<keyword evidence="4" id="KW-1185">Reference proteome</keyword>
<comment type="caution">
    <text evidence="3">The sequence shown here is derived from an EMBL/GenBank/DDBJ whole genome shotgun (WGS) entry which is preliminary data.</text>
</comment>